<proteinExistence type="predicted"/>
<evidence type="ECO:0000313" key="2">
    <source>
        <dbReference type="Proteomes" id="UP001152320"/>
    </source>
</evidence>
<dbReference type="PANTHER" id="PTHR47018">
    <property type="entry name" value="CXC DOMAIN-CONTAINING PROTEIN-RELATED"/>
    <property type="match status" value="1"/>
</dbReference>
<evidence type="ECO:0000313" key="1">
    <source>
        <dbReference type="EMBL" id="KAJ8027189.1"/>
    </source>
</evidence>
<comment type="caution">
    <text evidence="1">The sequence shown here is derived from an EMBL/GenBank/DDBJ whole genome shotgun (WGS) entry which is preliminary data.</text>
</comment>
<dbReference type="Proteomes" id="UP001152320">
    <property type="component" value="Chromosome 16"/>
</dbReference>
<name>A0A9Q0YRH1_HOLLE</name>
<gene>
    <name evidence="1" type="ORF">HOLleu_32258</name>
</gene>
<dbReference type="EMBL" id="JAIZAY010000016">
    <property type="protein sequence ID" value="KAJ8027189.1"/>
    <property type="molecule type" value="Genomic_DNA"/>
</dbReference>
<reference evidence="1" key="1">
    <citation type="submission" date="2021-10" db="EMBL/GenBank/DDBJ databases">
        <title>Tropical sea cucumber genome reveals ecological adaptation and Cuvierian tubules defense mechanism.</title>
        <authorList>
            <person name="Chen T."/>
        </authorList>
    </citation>
    <scope>NUCLEOTIDE SEQUENCE</scope>
    <source>
        <strain evidence="1">Nanhai2018</strain>
        <tissue evidence="1">Muscle</tissue>
    </source>
</reference>
<dbReference type="OrthoDB" id="6138802at2759"/>
<protein>
    <submittedName>
        <fullName evidence="1">Uncharacterized protein</fullName>
    </submittedName>
</protein>
<accession>A0A9Q0YRH1</accession>
<organism evidence="1 2">
    <name type="scientific">Holothuria leucospilota</name>
    <name type="common">Black long sea cucumber</name>
    <name type="synonym">Mertensiothuria leucospilota</name>
    <dbReference type="NCBI Taxonomy" id="206669"/>
    <lineage>
        <taxon>Eukaryota</taxon>
        <taxon>Metazoa</taxon>
        <taxon>Echinodermata</taxon>
        <taxon>Eleutherozoa</taxon>
        <taxon>Echinozoa</taxon>
        <taxon>Holothuroidea</taxon>
        <taxon>Aspidochirotacea</taxon>
        <taxon>Aspidochirotida</taxon>
        <taxon>Holothuriidae</taxon>
        <taxon>Holothuria</taxon>
    </lineage>
</organism>
<dbReference type="AlphaFoldDB" id="A0A9Q0YRH1"/>
<sequence>MISWAAYHASQQGVRPPEDLNVAHTSLLPLFHDKAHSVAMIRHLMDIVKTAVGVLNPGQIPALTCDQPLYTLAKQIQ</sequence>
<keyword evidence="2" id="KW-1185">Reference proteome</keyword>